<dbReference type="InterPro" id="IPR021765">
    <property type="entry name" value="UstYa-like"/>
</dbReference>
<dbReference type="GO" id="GO:0043386">
    <property type="term" value="P:mycotoxin biosynthetic process"/>
    <property type="evidence" value="ECO:0007669"/>
    <property type="project" value="InterPro"/>
</dbReference>
<organism evidence="8 9">
    <name type="scientific">Venturia inaequalis</name>
    <name type="common">Apple scab fungus</name>
    <dbReference type="NCBI Taxonomy" id="5025"/>
    <lineage>
        <taxon>Eukaryota</taxon>
        <taxon>Fungi</taxon>
        <taxon>Dikarya</taxon>
        <taxon>Ascomycota</taxon>
        <taxon>Pezizomycotina</taxon>
        <taxon>Dothideomycetes</taxon>
        <taxon>Pleosporomycetidae</taxon>
        <taxon>Venturiales</taxon>
        <taxon>Venturiaceae</taxon>
        <taxon>Venturia</taxon>
    </lineage>
</organism>
<evidence type="ECO:0000256" key="1">
    <source>
        <dbReference type="ARBA" id="ARBA00004141"/>
    </source>
</evidence>
<dbReference type="Pfam" id="PF05653">
    <property type="entry name" value="Mg_trans_NIPA"/>
    <property type="match status" value="1"/>
</dbReference>
<keyword evidence="4 7" id="KW-0472">Membrane</keyword>
<feature type="compositionally biased region" description="Basic and acidic residues" evidence="6">
    <location>
        <begin position="516"/>
        <end position="539"/>
    </location>
</feature>
<dbReference type="PANTHER" id="PTHR12570:SF92">
    <property type="entry name" value="SPICHTHYIN, ISOFORM B"/>
    <property type="match status" value="1"/>
</dbReference>
<comment type="caution">
    <text evidence="8">The sequence shown here is derived from an EMBL/GenBank/DDBJ whole genome shotgun (WGS) entry which is preliminary data.</text>
</comment>
<dbReference type="SUPFAM" id="SSF103481">
    <property type="entry name" value="Multidrug resistance efflux transporter EmrE"/>
    <property type="match status" value="1"/>
</dbReference>
<evidence type="ECO:0000256" key="2">
    <source>
        <dbReference type="ARBA" id="ARBA00022692"/>
    </source>
</evidence>
<feature type="compositionally biased region" description="Pro residues" evidence="6">
    <location>
        <begin position="568"/>
        <end position="577"/>
    </location>
</feature>
<dbReference type="GO" id="GO:0016020">
    <property type="term" value="C:membrane"/>
    <property type="evidence" value="ECO:0007669"/>
    <property type="project" value="UniProtKB-SubCell"/>
</dbReference>
<feature type="transmembrane region" description="Helical" evidence="7">
    <location>
        <begin position="735"/>
        <end position="756"/>
    </location>
</feature>
<feature type="transmembrane region" description="Helical" evidence="7">
    <location>
        <begin position="32"/>
        <end position="55"/>
    </location>
</feature>
<keyword evidence="2 7" id="KW-0812">Transmembrane</keyword>
<comment type="subcellular location">
    <subcellularLocation>
        <location evidence="1">Membrane</location>
        <topology evidence="1">Multi-pass membrane protein</topology>
    </subcellularLocation>
</comment>
<keyword evidence="3 7" id="KW-1133">Transmembrane helix</keyword>
<sequence>MDAVGGSLLVANQLYARANTTETAKSSTEKPASYKIIGLVLAIASGLFIGVSFVLKKHGLLKANIKYNEEAGEGYGYLKNVWWWTGMTLMILGEICNFAAYLFADAILVTPLGALSVVICAILSGIFLKERLSFVGKIGCFQCIVGSVVIAANAPEQGAVNTIQDMQKLVISPGFLSYAGVIILACAFIALWVGPRYGKKTMMVYITVCSLIGGLSVVSIQGIGAAITAQARGTDGPQFKNWFIYVLIVFIITTLVTEIIFLNKALNLYNAALVTPTYYVYFTSATIVSSAVLFRGFKGTPIQILTVVLGFLQICTGVILLQLSKSAKDVPDAAVFKGDLDQVRTVAEQEEPEYEPRADTMRGAGAIIRSISKARQSRQFEEAKRLQEEHRDSMTPIGENEHIEFDGMRRRRTIIGQPGARGSIRALGSSPLNPDNRPRSTSTYETGSVVRRKSLHPPLGMSHFPQDDEQDDDLHPGFLDRFRRKNHSSKTLPPVPGQDDVPMSPVKPDASTAVSRDNKGTPREHIYGLPEGLKHEDTSYHPQTDGSHIHFQEPERPSSRVIATGLLSPPPPTPPPHAGSSASGTRRQFSFQNPFHKRGPSGEASTSRPVSRGGHSFSGRSKSNTVSSSDGITEEERLGLVHGDSNNAINLSQTESPPSYSDPDEEWQSADAFTEIIDEFGLRLQYSVMLSSVQLFEPLLTMAMEKQEERNGLLEDGQDEYMRERLVQKQRLSATMFRLISFPCIFLLGLSAGWFAHSHLYSIPYAYDTTIRSAEALAKPIHRVTNISAGPGDYSDVFSRPPSIELDKAWDRLYTNSLLLISEEDMRRLGRNPSEHAHIPSDEDFGYGDKKYLAKFDHIHAIHCLNLIRKWVHSDHYFPHGKPKTIGLVHVDHCIRSILENLRCHVDYGLFTYKWVEGETGPLADFQVDRQCRDYDALLDFAKQNRVDYDARVTYLPRPADAVVFPQDPTLAKYDAAWEEAHPHQTTRQQRVGAGRKKYDAAIRQWRETGRVPMVEEHLQDA</sequence>
<comment type="similarity">
    <text evidence="5">Belongs to the ustYa family.</text>
</comment>
<proteinExistence type="inferred from homology"/>
<dbReference type="GO" id="GO:0015095">
    <property type="term" value="F:magnesium ion transmembrane transporter activity"/>
    <property type="evidence" value="ECO:0007669"/>
    <property type="project" value="InterPro"/>
</dbReference>
<feature type="transmembrane region" description="Helical" evidence="7">
    <location>
        <begin position="302"/>
        <end position="321"/>
    </location>
</feature>
<feature type="compositionally biased region" description="Polar residues" evidence="6">
    <location>
        <begin position="644"/>
        <end position="659"/>
    </location>
</feature>
<dbReference type="AlphaFoldDB" id="A0A8H3UWX4"/>
<dbReference type="EMBL" id="WNWQ01000157">
    <property type="protein sequence ID" value="KAE9976264.1"/>
    <property type="molecule type" value="Genomic_DNA"/>
</dbReference>
<evidence type="ECO:0008006" key="10">
    <source>
        <dbReference type="Google" id="ProtNLM"/>
    </source>
</evidence>
<dbReference type="InterPro" id="IPR008521">
    <property type="entry name" value="Mg_trans_NIPA"/>
</dbReference>
<evidence type="ECO:0000256" key="5">
    <source>
        <dbReference type="ARBA" id="ARBA00035112"/>
    </source>
</evidence>
<evidence type="ECO:0000256" key="6">
    <source>
        <dbReference type="SAM" id="MobiDB-lite"/>
    </source>
</evidence>
<dbReference type="Proteomes" id="UP000433883">
    <property type="component" value="Unassembled WGS sequence"/>
</dbReference>
<reference evidence="8 9" key="1">
    <citation type="submission" date="2019-11" db="EMBL/GenBank/DDBJ databases">
        <title>Venturia inaequalis Genome Resource.</title>
        <authorList>
            <person name="Lichtner F.J."/>
        </authorList>
    </citation>
    <scope>NUCLEOTIDE SEQUENCE [LARGE SCALE GENOMIC DNA]</scope>
    <source>
        <strain evidence="8">Bline_iso_100314</strain>
    </source>
</reference>
<feature type="compositionally biased region" description="Polar residues" evidence="6">
    <location>
        <begin position="618"/>
        <end position="631"/>
    </location>
</feature>
<feature type="transmembrane region" description="Helical" evidence="7">
    <location>
        <begin position="106"/>
        <end position="127"/>
    </location>
</feature>
<name>A0A8H3UWX4_VENIN</name>
<protein>
    <recommendedName>
        <fullName evidence="10">DUF803-domain-containing protein</fullName>
    </recommendedName>
</protein>
<feature type="region of interest" description="Disordered" evidence="6">
    <location>
        <begin position="417"/>
        <end position="666"/>
    </location>
</feature>
<evidence type="ECO:0000256" key="3">
    <source>
        <dbReference type="ARBA" id="ARBA00022989"/>
    </source>
</evidence>
<dbReference type="PANTHER" id="PTHR12570">
    <property type="match status" value="1"/>
</dbReference>
<feature type="transmembrane region" description="Helical" evidence="7">
    <location>
        <begin position="205"/>
        <end position="230"/>
    </location>
</feature>
<feature type="transmembrane region" description="Helical" evidence="7">
    <location>
        <begin position="134"/>
        <end position="155"/>
    </location>
</feature>
<feature type="transmembrane region" description="Helical" evidence="7">
    <location>
        <begin position="81"/>
        <end position="100"/>
    </location>
</feature>
<evidence type="ECO:0000256" key="7">
    <source>
        <dbReference type="SAM" id="Phobius"/>
    </source>
</evidence>
<feature type="transmembrane region" description="Helical" evidence="7">
    <location>
        <begin position="175"/>
        <end position="193"/>
    </location>
</feature>
<feature type="compositionally biased region" description="Basic and acidic residues" evidence="6">
    <location>
        <begin position="547"/>
        <end position="558"/>
    </location>
</feature>
<feature type="transmembrane region" description="Helical" evidence="7">
    <location>
        <begin position="242"/>
        <end position="266"/>
    </location>
</feature>
<feature type="transmembrane region" description="Helical" evidence="7">
    <location>
        <begin position="278"/>
        <end position="296"/>
    </location>
</feature>
<evidence type="ECO:0000313" key="8">
    <source>
        <dbReference type="EMBL" id="KAE9976264.1"/>
    </source>
</evidence>
<dbReference type="Pfam" id="PF11807">
    <property type="entry name" value="UstYa"/>
    <property type="match status" value="1"/>
</dbReference>
<evidence type="ECO:0000256" key="4">
    <source>
        <dbReference type="ARBA" id="ARBA00023136"/>
    </source>
</evidence>
<dbReference type="InterPro" id="IPR037185">
    <property type="entry name" value="EmrE-like"/>
</dbReference>
<evidence type="ECO:0000313" key="9">
    <source>
        <dbReference type="Proteomes" id="UP000433883"/>
    </source>
</evidence>
<accession>A0A8H3UWX4</accession>
<gene>
    <name evidence="8" type="ORF">BLS_002138</name>
</gene>